<keyword evidence="2" id="KW-0805">Transcription regulation</keyword>
<dbReference type="PROSITE" id="PS01124">
    <property type="entry name" value="HTH_ARAC_FAMILY_2"/>
    <property type="match status" value="1"/>
</dbReference>
<protein>
    <submittedName>
        <fullName evidence="6">AraC family transcriptional regulator</fullName>
    </submittedName>
</protein>
<keyword evidence="7" id="KW-1185">Reference proteome</keyword>
<evidence type="ECO:0000256" key="2">
    <source>
        <dbReference type="ARBA" id="ARBA00023015"/>
    </source>
</evidence>
<feature type="domain" description="HTH araC/xylS-type" evidence="5">
    <location>
        <begin position="172"/>
        <end position="269"/>
    </location>
</feature>
<evidence type="ECO:0000313" key="7">
    <source>
        <dbReference type="Proteomes" id="UP001047646"/>
    </source>
</evidence>
<reference evidence="6" key="1">
    <citation type="journal article" date="2021" name="Microorganisms">
        <title>The Ever-Expanding Pseudomonas Genus: Description of 43 New Species and Partition of the Pseudomonas putida Group.</title>
        <authorList>
            <person name="Girard L."/>
            <person name="Lood C."/>
            <person name="Hofte M."/>
            <person name="Vandamme P."/>
            <person name="Rokni-Zadeh H."/>
            <person name="van Noort V."/>
            <person name="Lavigne R."/>
            <person name="De Mot R."/>
        </authorList>
    </citation>
    <scope>NUCLEOTIDE SEQUENCE</scope>
    <source>
        <strain evidence="6">COW39</strain>
    </source>
</reference>
<gene>
    <name evidence="6" type="ORF">KSS95_15935</name>
</gene>
<dbReference type="InterPro" id="IPR018062">
    <property type="entry name" value="HTH_AraC-typ_CS"/>
</dbReference>
<dbReference type="PANTHER" id="PTHR46796">
    <property type="entry name" value="HTH-TYPE TRANSCRIPTIONAL ACTIVATOR RHAS-RELATED"/>
    <property type="match status" value="1"/>
</dbReference>
<evidence type="ECO:0000259" key="5">
    <source>
        <dbReference type="PROSITE" id="PS01124"/>
    </source>
</evidence>
<evidence type="ECO:0000256" key="1">
    <source>
        <dbReference type="ARBA" id="ARBA00004496"/>
    </source>
</evidence>
<keyword evidence="3" id="KW-0238">DNA-binding</keyword>
<dbReference type="EMBL" id="CP077073">
    <property type="protein sequence ID" value="QXH33663.1"/>
    <property type="molecule type" value="Genomic_DNA"/>
</dbReference>
<dbReference type="PROSITE" id="PS00041">
    <property type="entry name" value="HTH_ARAC_FAMILY_1"/>
    <property type="match status" value="1"/>
</dbReference>
<comment type="subcellular location">
    <subcellularLocation>
        <location evidence="1">Cytoplasm</location>
    </subcellularLocation>
</comment>
<evidence type="ECO:0000256" key="3">
    <source>
        <dbReference type="ARBA" id="ARBA00023125"/>
    </source>
</evidence>
<dbReference type="SMART" id="SM00342">
    <property type="entry name" value="HTH_ARAC"/>
    <property type="match status" value="1"/>
</dbReference>
<evidence type="ECO:0000313" key="6">
    <source>
        <dbReference type="EMBL" id="QXH33663.1"/>
    </source>
</evidence>
<evidence type="ECO:0000256" key="4">
    <source>
        <dbReference type="ARBA" id="ARBA00023163"/>
    </source>
</evidence>
<dbReference type="Pfam" id="PF02311">
    <property type="entry name" value="AraC_binding"/>
    <property type="match status" value="1"/>
</dbReference>
<dbReference type="InterPro" id="IPR050204">
    <property type="entry name" value="AraC_XylS_family_regulators"/>
</dbReference>
<accession>A0ABX8M3S3</accession>
<organism evidence="6 7">
    <name type="scientific">Pseudomonas muyukensis</name>
    <dbReference type="NCBI Taxonomy" id="2842357"/>
    <lineage>
        <taxon>Bacteria</taxon>
        <taxon>Pseudomonadati</taxon>
        <taxon>Pseudomonadota</taxon>
        <taxon>Gammaproteobacteria</taxon>
        <taxon>Pseudomonadales</taxon>
        <taxon>Pseudomonadaceae</taxon>
        <taxon>Pseudomonas</taxon>
    </lineage>
</organism>
<dbReference type="Proteomes" id="UP001047646">
    <property type="component" value="Chromosome"/>
</dbReference>
<dbReference type="PANTHER" id="PTHR46796:SF2">
    <property type="entry name" value="TRANSCRIPTIONAL REGULATORY PROTEIN"/>
    <property type="match status" value="1"/>
</dbReference>
<keyword evidence="4" id="KW-0804">Transcription</keyword>
<dbReference type="Pfam" id="PF12833">
    <property type="entry name" value="HTH_18"/>
    <property type="match status" value="1"/>
</dbReference>
<dbReference type="InterPro" id="IPR018060">
    <property type="entry name" value="HTH_AraC"/>
</dbReference>
<name>A0ABX8M3S3_9PSED</name>
<dbReference type="InterPro" id="IPR003313">
    <property type="entry name" value="AraC-bd"/>
</dbReference>
<sequence>MSPHRSEIWHDPALPYVESRRACQSRACYRAHSHPSLSIGAVDAGFSRFTGAGEGEVRLTPGTLVLVPAERVHACNPEPGQAWSYQMLHLDAQWLGNLRLESGVAAAQPGAVARIVRSRAVYRQFCALNALLFSAVPPLAKEAALVAFIGDQDFAAHPALLPAPALQPSLLGELLGRLEAQALDGVNLGQLAEQAGMGRYQLIRAFAAATGLTPHAYLLNARVNQARRLLRQGQALAEVAYRLGFADQAHFQRVFKAHAGVTPGVYRASAIPPGAAMTGSGP</sequence>
<dbReference type="RefSeq" id="WP_217848036.1">
    <property type="nucleotide sequence ID" value="NZ_CP077073.1"/>
</dbReference>
<proteinExistence type="predicted"/>